<evidence type="ECO:0000313" key="2">
    <source>
        <dbReference type="EMBL" id="GIY11516.1"/>
    </source>
</evidence>
<dbReference type="EMBL" id="BPLQ01004915">
    <property type="protein sequence ID" value="GIY11516.1"/>
    <property type="molecule type" value="Genomic_DNA"/>
</dbReference>
<accession>A0AAV4QTV0</accession>
<feature type="region of interest" description="Disordered" evidence="1">
    <location>
        <begin position="125"/>
        <end position="176"/>
    </location>
</feature>
<evidence type="ECO:0000313" key="3">
    <source>
        <dbReference type="Proteomes" id="UP001054837"/>
    </source>
</evidence>
<feature type="compositionally biased region" description="Polar residues" evidence="1">
    <location>
        <begin position="125"/>
        <end position="135"/>
    </location>
</feature>
<dbReference type="Proteomes" id="UP001054837">
    <property type="component" value="Unassembled WGS sequence"/>
</dbReference>
<gene>
    <name evidence="2" type="ORF">CDAR_584871</name>
</gene>
<reference evidence="2 3" key="1">
    <citation type="submission" date="2021-06" db="EMBL/GenBank/DDBJ databases">
        <title>Caerostris darwini draft genome.</title>
        <authorList>
            <person name="Kono N."/>
            <person name="Arakawa K."/>
        </authorList>
    </citation>
    <scope>NUCLEOTIDE SEQUENCE [LARGE SCALE GENOMIC DNA]</scope>
</reference>
<evidence type="ECO:0008006" key="4">
    <source>
        <dbReference type="Google" id="ProtNLM"/>
    </source>
</evidence>
<organism evidence="2 3">
    <name type="scientific">Caerostris darwini</name>
    <dbReference type="NCBI Taxonomy" id="1538125"/>
    <lineage>
        <taxon>Eukaryota</taxon>
        <taxon>Metazoa</taxon>
        <taxon>Ecdysozoa</taxon>
        <taxon>Arthropoda</taxon>
        <taxon>Chelicerata</taxon>
        <taxon>Arachnida</taxon>
        <taxon>Araneae</taxon>
        <taxon>Araneomorphae</taxon>
        <taxon>Entelegynae</taxon>
        <taxon>Araneoidea</taxon>
        <taxon>Araneidae</taxon>
        <taxon>Caerostris</taxon>
    </lineage>
</organism>
<comment type="caution">
    <text evidence="2">The sequence shown here is derived from an EMBL/GenBank/DDBJ whole genome shotgun (WGS) entry which is preliminary data.</text>
</comment>
<dbReference type="AlphaFoldDB" id="A0AAV4QTV0"/>
<proteinExistence type="predicted"/>
<protein>
    <recommendedName>
        <fullName evidence="4">Nucleic-acid-binding protein from transposon X-element</fullName>
    </recommendedName>
</protein>
<sequence length="460" mass="52368">MNKLQKCKPDSPSYESTRTTAKKLSEQLENRLIRVNLKVKQIPEHMDVLEEILSTFGIKTADLEETKSAPPTEAAPSDDQFMDQMHKHALEKAGSDNTAYPSSSEELQAILNKQEEIPNSSTEVALNQITPTSEEVTMDTSEESQKEPTPTEEPYQIPPKRLTCRDQTQDPTVQGTEVKNQYSPLAQMDTENSTAMPERKKLMPPFFITPNASWPETCKVLTSTVESLNIALSKGQFLKLTVNSETDYETLKHTLIQRNVLFNSENCFLKVHCGVCAGYHPTKECKLQPDAERTCINCQGSHAAFYRGCPNFPKRNSPQQKRIYPTPPQRPRTKISLEENRINRQSAPERRQRTYANTISNQNEQAHLSPSIPSKLKTNPTEVDLFSTLLKIIHLEEVNGPLLLIAYRAALPAIRKTNCLDEKYCIILEKYFDILLNSFYFCYPSQFNQLFLTLSYHKLC</sequence>
<name>A0AAV4QTV0_9ARAC</name>
<feature type="region of interest" description="Disordered" evidence="1">
    <location>
        <begin position="1"/>
        <end position="22"/>
    </location>
</feature>
<evidence type="ECO:0000256" key="1">
    <source>
        <dbReference type="SAM" id="MobiDB-lite"/>
    </source>
</evidence>
<keyword evidence="3" id="KW-1185">Reference proteome</keyword>